<organism evidence="3 4">
    <name type="scientific">Aphanomyces astaci</name>
    <name type="common">Crayfish plague agent</name>
    <dbReference type="NCBI Taxonomy" id="112090"/>
    <lineage>
        <taxon>Eukaryota</taxon>
        <taxon>Sar</taxon>
        <taxon>Stramenopiles</taxon>
        <taxon>Oomycota</taxon>
        <taxon>Saprolegniomycetes</taxon>
        <taxon>Saprolegniales</taxon>
        <taxon>Verrucalvaceae</taxon>
        <taxon>Aphanomyces</taxon>
    </lineage>
</organism>
<feature type="domain" description="HTH CENPB-type" evidence="2">
    <location>
        <begin position="57"/>
        <end position="130"/>
    </location>
</feature>
<proteinExistence type="predicted"/>
<sequence length="170" mass="18837">MAPKTAYSADDMSKAIDDVLKRVDTVANIAMRHGVPLRTLHTHVHRSKAMEATVAPLRTGPPPSLPTSYEDDLVTWILGMETDGHAVGRKQIIQKATAILEVIHGFPPAQPLTRGWYHRFMARHPELKRKKAQTLSAARSAITPDSGLLPPACPLIVMRQFRSSTHFQYG</sequence>
<evidence type="ECO:0000313" key="4">
    <source>
        <dbReference type="Proteomes" id="UP000469452"/>
    </source>
</evidence>
<keyword evidence="1" id="KW-0238">DNA-binding</keyword>
<gene>
    <name evidence="3" type="ORF">AaE_015553</name>
</gene>
<evidence type="ECO:0000313" key="3">
    <source>
        <dbReference type="EMBL" id="KAF0703101.1"/>
    </source>
</evidence>
<dbReference type="EMBL" id="VJMI01020898">
    <property type="protein sequence ID" value="KAF0703101.1"/>
    <property type="molecule type" value="Genomic_DNA"/>
</dbReference>
<protein>
    <recommendedName>
        <fullName evidence="2">HTH CENPB-type domain-containing protein</fullName>
    </recommendedName>
</protein>
<dbReference type="PROSITE" id="PS51253">
    <property type="entry name" value="HTH_CENPB"/>
    <property type="match status" value="1"/>
</dbReference>
<dbReference type="InterPro" id="IPR006600">
    <property type="entry name" value="HTH_CenpB_DNA-bd_dom"/>
</dbReference>
<dbReference type="SMART" id="SM00674">
    <property type="entry name" value="CENPB"/>
    <property type="match status" value="1"/>
</dbReference>
<reference evidence="3 4" key="1">
    <citation type="submission" date="2019-06" db="EMBL/GenBank/DDBJ databases">
        <title>Genomics analysis of Aphanomyces spp. identifies a new class of oomycete effector associated with host adaptation.</title>
        <authorList>
            <person name="Gaulin E."/>
        </authorList>
    </citation>
    <scope>NUCLEOTIDE SEQUENCE [LARGE SCALE GENOMIC DNA]</scope>
    <source>
        <strain evidence="3 4">E</strain>
    </source>
</reference>
<comment type="caution">
    <text evidence="3">The sequence shown here is derived from an EMBL/GenBank/DDBJ whole genome shotgun (WGS) entry which is preliminary data.</text>
</comment>
<dbReference type="Proteomes" id="UP000469452">
    <property type="component" value="Unassembled WGS sequence"/>
</dbReference>
<dbReference type="AlphaFoldDB" id="A0A6A4YWW4"/>
<evidence type="ECO:0000256" key="1">
    <source>
        <dbReference type="ARBA" id="ARBA00023125"/>
    </source>
</evidence>
<dbReference type="InterPro" id="IPR009057">
    <property type="entry name" value="Homeodomain-like_sf"/>
</dbReference>
<accession>A0A6A4YWW4</accession>
<dbReference type="SUPFAM" id="SSF46689">
    <property type="entry name" value="Homeodomain-like"/>
    <property type="match status" value="1"/>
</dbReference>
<dbReference type="Pfam" id="PF03221">
    <property type="entry name" value="HTH_Tnp_Tc5"/>
    <property type="match status" value="1"/>
</dbReference>
<evidence type="ECO:0000259" key="2">
    <source>
        <dbReference type="PROSITE" id="PS51253"/>
    </source>
</evidence>
<dbReference type="GO" id="GO:0003677">
    <property type="term" value="F:DNA binding"/>
    <property type="evidence" value="ECO:0007669"/>
    <property type="project" value="UniProtKB-KW"/>
</dbReference>
<name>A0A6A4YWW4_APHAT</name>